<protein>
    <submittedName>
        <fullName evidence="1">Uncharacterized protein</fullName>
    </submittedName>
</protein>
<reference evidence="1" key="1">
    <citation type="submission" date="2023-02" db="EMBL/GenBank/DDBJ databases">
        <title>Genome of toxic invasive species Heracleum sosnowskyi carries increased number of genes despite the absence of recent whole-genome duplications.</title>
        <authorList>
            <person name="Schelkunov M."/>
            <person name="Shtratnikova V."/>
            <person name="Makarenko M."/>
            <person name="Klepikova A."/>
            <person name="Omelchenko D."/>
            <person name="Novikova G."/>
            <person name="Obukhova E."/>
            <person name="Bogdanov V."/>
            <person name="Penin A."/>
            <person name="Logacheva M."/>
        </authorList>
    </citation>
    <scope>NUCLEOTIDE SEQUENCE</scope>
    <source>
        <strain evidence="1">Hsosn_3</strain>
        <tissue evidence="1">Leaf</tissue>
    </source>
</reference>
<dbReference type="AlphaFoldDB" id="A0AAD8MZT9"/>
<comment type="caution">
    <text evidence="1">The sequence shown here is derived from an EMBL/GenBank/DDBJ whole genome shotgun (WGS) entry which is preliminary data.</text>
</comment>
<reference evidence="1" key="2">
    <citation type="submission" date="2023-05" db="EMBL/GenBank/DDBJ databases">
        <authorList>
            <person name="Schelkunov M.I."/>
        </authorList>
    </citation>
    <scope>NUCLEOTIDE SEQUENCE</scope>
    <source>
        <strain evidence="1">Hsosn_3</strain>
        <tissue evidence="1">Leaf</tissue>
    </source>
</reference>
<proteinExistence type="predicted"/>
<name>A0AAD8MZT9_9APIA</name>
<dbReference type="EMBL" id="JAUIZM010000004">
    <property type="protein sequence ID" value="KAK1390752.1"/>
    <property type="molecule type" value="Genomic_DNA"/>
</dbReference>
<organism evidence="1 2">
    <name type="scientific">Heracleum sosnowskyi</name>
    <dbReference type="NCBI Taxonomy" id="360622"/>
    <lineage>
        <taxon>Eukaryota</taxon>
        <taxon>Viridiplantae</taxon>
        <taxon>Streptophyta</taxon>
        <taxon>Embryophyta</taxon>
        <taxon>Tracheophyta</taxon>
        <taxon>Spermatophyta</taxon>
        <taxon>Magnoliopsida</taxon>
        <taxon>eudicotyledons</taxon>
        <taxon>Gunneridae</taxon>
        <taxon>Pentapetalae</taxon>
        <taxon>asterids</taxon>
        <taxon>campanulids</taxon>
        <taxon>Apiales</taxon>
        <taxon>Apiaceae</taxon>
        <taxon>Apioideae</taxon>
        <taxon>apioid superclade</taxon>
        <taxon>Tordylieae</taxon>
        <taxon>Tordyliinae</taxon>
        <taxon>Heracleum</taxon>
    </lineage>
</organism>
<keyword evidence="2" id="KW-1185">Reference proteome</keyword>
<evidence type="ECO:0000313" key="2">
    <source>
        <dbReference type="Proteomes" id="UP001237642"/>
    </source>
</evidence>
<evidence type="ECO:0000313" key="1">
    <source>
        <dbReference type="EMBL" id="KAK1390752.1"/>
    </source>
</evidence>
<gene>
    <name evidence="1" type="ORF">POM88_018930</name>
</gene>
<accession>A0AAD8MZT9</accession>
<sequence>MGYNLSIPVDQIFSDWLLDILPNGKMDLVIKLASILWCIWFFRNKLVWENKVVTAKVATDWSIKMVVDWQLAKTKSKKPGEGNCSTTCGARNVTWKQTCSFKF</sequence>
<dbReference type="Proteomes" id="UP001237642">
    <property type="component" value="Unassembled WGS sequence"/>
</dbReference>